<reference evidence="2 3" key="1">
    <citation type="submission" date="2019-07" db="EMBL/GenBank/DDBJ databases">
        <authorList>
            <person name="Hibberd C M."/>
            <person name="Gehrig L. J."/>
            <person name="Chang H.-W."/>
            <person name="Venkatesh S."/>
        </authorList>
    </citation>
    <scope>NUCLEOTIDE SEQUENCE [LARGE SCALE GENOMIC DNA]</scope>
    <source>
        <strain evidence="2">Faecalibacterium_prausnitzii_JG_BgPS064</strain>
    </source>
</reference>
<proteinExistence type="predicted"/>
<dbReference type="InterPro" id="IPR017853">
    <property type="entry name" value="GH"/>
</dbReference>
<keyword evidence="3" id="KW-1185">Reference proteome</keyword>
<dbReference type="EMBL" id="CABHMY010000144">
    <property type="protein sequence ID" value="VUX18246.1"/>
    <property type="molecule type" value="Genomic_DNA"/>
</dbReference>
<dbReference type="SUPFAM" id="SSF51445">
    <property type="entry name" value="(Trans)glycosidases"/>
    <property type="match status" value="1"/>
</dbReference>
<protein>
    <recommendedName>
        <fullName evidence="1">DUF4832 domain-containing protein</fullName>
    </recommendedName>
</protein>
<accession>A0A564UFD6</accession>
<dbReference type="Pfam" id="PF16116">
    <property type="entry name" value="DUF4832"/>
    <property type="match status" value="1"/>
</dbReference>
<sequence>MTASTTKTRTYAADDSAFSNAQIGYAPMIDTAEAGDAALRYLELTWREAEPEEGVYAWEAIREKYDFASLREQGIHLVLRFVCDVPGQETHLDIPDWLYAQTKDGSWYDTDYGKGYSPNYANAAFRAAHHRVLYALAEFLGTDGFVSYVELGSLGHWGEWHIKSEDGLVPMPDEVIRDEYAADYLAAFPTAKLLMRRPFNIAAKHQLGLYNDMTGEEKDTMEWLGWIAEGGWYGDEPHALSAMPTFWQDAPVGGEFTSSRSMRDMLGKNLPRTLRLLEASHMSFLGPKTASIKYAKGYKAVLKQLGYRLRVTELKLTPCADGVCAELTVANEGAAPFYWEWPVNLYVEDTAGSTLYTACLPLSLPKLMPGDSQKASVKLEGADAQELLSGGWKRRGPKHLTIGIVDPMTGRDAVRFAMKAEQKNGRTTLL</sequence>
<feature type="domain" description="DUF4832" evidence="1">
    <location>
        <begin position="249"/>
        <end position="379"/>
    </location>
</feature>
<dbReference type="InterPro" id="IPR032267">
    <property type="entry name" value="DUF4832"/>
</dbReference>
<dbReference type="Gene3D" id="3.20.20.80">
    <property type="entry name" value="Glycosidases"/>
    <property type="match status" value="1"/>
</dbReference>
<gene>
    <name evidence="2" type="ORF">FPPS064S07_01386</name>
</gene>
<dbReference type="Proteomes" id="UP000406184">
    <property type="component" value="Unassembled WGS sequence"/>
</dbReference>
<evidence type="ECO:0000313" key="2">
    <source>
        <dbReference type="EMBL" id="VUX18246.1"/>
    </source>
</evidence>
<name>A0A564UFD6_9FIRM</name>
<dbReference type="AlphaFoldDB" id="A0A564UFD6"/>
<organism evidence="2 3">
    <name type="scientific">Faecalibacterium prausnitzii</name>
    <dbReference type="NCBI Taxonomy" id="853"/>
    <lineage>
        <taxon>Bacteria</taxon>
        <taxon>Bacillati</taxon>
        <taxon>Bacillota</taxon>
        <taxon>Clostridia</taxon>
        <taxon>Eubacteriales</taxon>
        <taxon>Oscillospiraceae</taxon>
        <taxon>Faecalibacterium</taxon>
    </lineage>
</organism>
<evidence type="ECO:0000259" key="1">
    <source>
        <dbReference type="Pfam" id="PF16116"/>
    </source>
</evidence>
<dbReference type="RefSeq" id="WP_187357411.1">
    <property type="nucleotide sequence ID" value="NZ_CABHMY010000144.1"/>
</dbReference>
<evidence type="ECO:0000313" key="3">
    <source>
        <dbReference type="Proteomes" id="UP000406184"/>
    </source>
</evidence>